<dbReference type="InterPro" id="IPR000242">
    <property type="entry name" value="PTP_cat"/>
</dbReference>
<evidence type="ECO:0000259" key="5">
    <source>
        <dbReference type="PROSITE" id="PS50056"/>
    </source>
</evidence>
<dbReference type="GO" id="GO:0004725">
    <property type="term" value="F:protein tyrosine phosphatase activity"/>
    <property type="evidence" value="ECO:0007669"/>
    <property type="project" value="InterPro"/>
</dbReference>
<dbReference type="PROSITE" id="PS50056">
    <property type="entry name" value="TYR_PHOSPHATASE_2"/>
    <property type="match status" value="1"/>
</dbReference>
<protein>
    <submittedName>
        <fullName evidence="6">Tyrosine-protein phosphatase domain-containing protein</fullName>
    </submittedName>
</protein>
<dbReference type="InterPro" id="IPR000387">
    <property type="entry name" value="Tyr_Pase_dom"/>
</dbReference>
<dbReference type="InterPro" id="IPR029021">
    <property type="entry name" value="Prot-tyrosine_phosphatase-like"/>
</dbReference>
<dbReference type="SMART" id="SM00404">
    <property type="entry name" value="PTPc_motif"/>
    <property type="match status" value="2"/>
</dbReference>
<dbReference type="SUPFAM" id="SSF52799">
    <property type="entry name" value="(Phosphotyrosine protein) phosphatases II"/>
    <property type="match status" value="2"/>
</dbReference>
<feature type="domain" description="Tyrosine-protein phosphatase" evidence="4">
    <location>
        <begin position="863"/>
        <end position="1126"/>
    </location>
</feature>
<dbReference type="PRINTS" id="PR00700">
    <property type="entry name" value="PRTYPHPHTASE"/>
</dbReference>
<accession>A0A913HLU4</accession>
<feature type="chain" id="PRO_5037548995" evidence="3">
    <location>
        <begin position="28"/>
        <end position="1152"/>
    </location>
</feature>
<evidence type="ECO:0000256" key="2">
    <source>
        <dbReference type="SAM" id="Phobius"/>
    </source>
</evidence>
<dbReference type="CDD" id="cd00047">
    <property type="entry name" value="PTPc"/>
    <property type="match status" value="1"/>
</dbReference>
<dbReference type="InterPro" id="IPR056006">
    <property type="entry name" value="DUF7584"/>
</dbReference>
<sequence>MFSYLKHSTIVWLLMQLLDYSYQTSHGHLFPSFPKKLTGESFTVEFKYNGLSDLIYAKCPGPKYRHAHKKDGITVDEDLRKINFILFADNEAFIWIPMVYNISESSSIYCGKLYIKRTNVSGTDEYDWYFNLEWKNKPDPAKMALPQPISTKLPNMKKKCGDKQNKTFIYFKDKKNGIKIVNLKDKVVGHANDLYYYFRTPDNDEKLEMVEPCVIVKAVNEKPTIIIKGHNSTSISSNNLDLHVIKQDHVAGLYSIKLHIEEATPVPNFYEGEKVKMTKMKFRRTGIEEIPNSDEMVTSAFTLKGFQLVKFSYDWPTLEGTEKVERIFYFGPSSEDYVFPNRHTIYLQNETAVQPNCSIHRINFGYLDMVIADNSKVHLSELEDGGAIKNNLKRVKDFVFMSNVDKENVTLNCLYITPNGQVTLVETFIKGIKVFVKYGVNGEAIHEIKMESAENEKLKSILDEHKKELAAERKSFFQKLKDNVGIFGAYALVIGFYVLISAIILVVSVLCFIKLIKPWIERKRIQNKYPNIFAFWNEISSNKLEKYSESIQSKDCIPDKLKQKKRTKVMEGDEEIEIDTSCYFDDTLVKCYNEINGEIKAHYVCGVLPYRTNIVSDGPTADKVMYFWELLFREDVGVVISIIYLEHEVNKISNNKMLYWQENKSRYGNIIVEFVKDIKSEIPFVSIKKFKLSMRNRTPKEITIFHLSSWKEHEIPQTDLYFVKLYNETSQYADSRKTLIHSSHGSGSRVFMYTYFCCIFEAMEADGTISNPLEVIKEVRGQRYGGSISSVEYAYILKALVTLFFERKMLVDVTKHQLDFCKEYENFIFKLNLRGSNLNSEIKNFLTFVNIIDDGKLSELCRQSEKIQMLKKSDIGTKCSRFVTAWKQEKPKKARYGDIPCLDETAVLIRGKGAKELESFIHANEFKYKYGDKERKMIMCQAPTANTMDDMLDMVHRYKVGIVVILVNKQEMDGKTKCFNYLSIDSKEVSYPTYNLLFRGSQTDSNNSFCEYYYSVTDKTSKLVHNFKVLHYTIWPDKGIPTESHSIYGLYKRIIELYDNSHIAIHCSTGIGRTGTLALIIYMIDVINSKAPFDPIKCLEMVRKHRCKAVQTTPQFVFALTVVYEHFKDQIDKMDKEAYDNFMAVAKKHMEK</sequence>
<dbReference type="InterPro" id="IPR056005">
    <property type="entry name" value="DUF7583"/>
</dbReference>
<feature type="domain" description="Tyrosine specific protein phosphatases" evidence="5">
    <location>
        <begin position="1045"/>
        <end position="1117"/>
    </location>
</feature>
<dbReference type="Pfam" id="PF24488">
    <property type="entry name" value="DUF7584"/>
    <property type="match status" value="1"/>
</dbReference>
<keyword evidence="3" id="KW-0732">Signal</keyword>
<dbReference type="InterPro" id="IPR016130">
    <property type="entry name" value="Tyr_Pase_AS"/>
</dbReference>
<proteinExistence type="predicted"/>
<feature type="coiled-coil region" evidence="1">
    <location>
        <begin position="448"/>
        <end position="475"/>
    </location>
</feature>
<keyword evidence="2" id="KW-0472">Membrane</keyword>
<evidence type="ECO:0000259" key="4">
    <source>
        <dbReference type="PROSITE" id="PS50055"/>
    </source>
</evidence>
<dbReference type="WBParaSite" id="SSTP_0000334900.1">
    <property type="protein sequence ID" value="SSTP_0000334900.1"/>
    <property type="gene ID" value="SSTP_0000334900"/>
</dbReference>
<dbReference type="PROSITE" id="PS00383">
    <property type="entry name" value="TYR_PHOSPHATASE_1"/>
    <property type="match status" value="1"/>
</dbReference>
<dbReference type="SMART" id="SM00194">
    <property type="entry name" value="PTPc"/>
    <property type="match status" value="1"/>
</dbReference>
<dbReference type="InterPro" id="IPR003595">
    <property type="entry name" value="Tyr_Pase_cat"/>
</dbReference>
<feature type="domain" description="Tyrosine-protein phosphatase" evidence="4">
    <location>
        <begin position="521"/>
        <end position="803"/>
    </location>
</feature>
<dbReference type="Pfam" id="PF00102">
    <property type="entry name" value="Y_phosphatase"/>
    <property type="match status" value="2"/>
</dbReference>
<dbReference type="InterPro" id="IPR056007">
    <property type="entry name" value="DUF7585"/>
</dbReference>
<feature type="signal peptide" evidence="3">
    <location>
        <begin position="1"/>
        <end position="27"/>
    </location>
</feature>
<feature type="transmembrane region" description="Helical" evidence="2">
    <location>
        <begin position="487"/>
        <end position="516"/>
    </location>
</feature>
<name>A0A913HLU4_STRER</name>
<dbReference type="InterPro" id="IPR052782">
    <property type="entry name" value="Oocyte-zygote_transition_reg"/>
</dbReference>
<evidence type="ECO:0000256" key="3">
    <source>
        <dbReference type="SAM" id="SignalP"/>
    </source>
</evidence>
<reference evidence="6" key="1">
    <citation type="submission" date="2022-10" db="UniProtKB">
        <authorList>
            <consortium name="WormBaseParasite"/>
        </authorList>
    </citation>
    <scope>IDENTIFICATION</scope>
</reference>
<dbReference type="PANTHER" id="PTHR46163">
    <property type="entry name" value="TYROSINE-PROTEIN PHOSPHATASE-RELATED"/>
    <property type="match status" value="1"/>
</dbReference>
<dbReference type="Pfam" id="PF24490">
    <property type="entry name" value="DUF7585"/>
    <property type="match status" value="1"/>
</dbReference>
<keyword evidence="2" id="KW-1133">Transmembrane helix</keyword>
<evidence type="ECO:0000256" key="1">
    <source>
        <dbReference type="SAM" id="Coils"/>
    </source>
</evidence>
<dbReference type="Gene3D" id="3.90.190.10">
    <property type="entry name" value="Protein tyrosine phosphatase superfamily"/>
    <property type="match status" value="2"/>
</dbReference>
<dbReference type="AlphaFoldDB" id="A0A913HLU4"/>
<dbReference type="Pfam" id="PF24486">
    <property type="entry name" value="DUF7583"/>
    <property type="match status" value="1"/>
</dbReference>
<dbReference type="PROSITE" id="PS50055">
    <property type="entry name" value="TYR_PHOSPHATASE_PTP"/>
    <property type="match status" value="2"/>
</dbReference>
<evidence type="ECO:0000313" key="6">
    <source>
        <dbReference type="WBParaSite" id="SSTP_0000334900.1"/>
    </source>
</evidence>
<keyword evidence="2" id="KW-0812">Transmembrane</keyword>
<keyword evidence="1" id="KW-0175">Coiled coil</keyword>
<organism evidence="6">
    <name type="scientific">Strongyloides stercoralis</name>
    <name type="common">Threadworm</name>
    <dbReference type="NCBI Taxonomy" id="6248"/>
    <lineage>
        <taxon>Eukaryota</taxon>
        <taxon>Metazoa</taxon>
        <taxon>Ecdysozoa</taxon>
        <taxon>Nematoda</taxon>
        <taxon>Chromadorea</taxon>
        <taxon>Rhabditida</taxon>
        <taxon>Tylenchina</taxon>
        <taxon>Panagrolaimomorpha</taxon>
        <taxon>Strongyloidoidea</taxon>
        <taxon>Strongyloididae</taxon>
        <taxon>Strongyloides</taxon>
    </lineage>
</organism>